<name>A0A3N5BIY8_9BACL</name>
<feature type="domain" description="HTH crp-type" evidence="6">
    <location>
        <begin position="140"/>
        <end position="213"/>
    </location>
</feature>
<evidence type="ECO:0000256" key="2">
    <source>
        <dbReference type="ARBA" id="ARBA00023125"/>
    </source>
</evidence>
<dbReference type="EMBL" id="RKRK01000002">
    <property type="protein sequence ID" value="RPF57597.1"/>
    <property type="molecule type" value="Genomic_DNA"/>
</dbReference>
<dbReference type="Pfam" id="PF00027">
    <property type="entry name" value="cNMP_binding"/>
    <property type="match status" value="1"/>
</dbReference>
<dbReference type="InterPro" id="IPR018490">
    <property type="entry name" value="cNMP-bd_dom_sf"/>
</dbReference>
<dbReference type="GO" id="GO:0003677">
    <property type="term" value="F:DNA binding"/>
    <property type="evidence" value="ECO:0007669"/>
    <property type="project" value="UniProtKB-KW"/>
</dbReference>
<dbReference type="GO" id="GO:0006355">
    <property type="term" value="P:regulation of DNA-templated transcription"/>
    <property type="evidence" value="ECO:0007669"/>
    <property type="project" value="InterPro"/>
</dbReference>
<evidence type="ECO:0000259" key="5">
    <source>
        <dbReference type="PROSITE" id="PS50042"/>
    </source>
</evidence>
<organism evidence="7 8">
    <name type="scientific">Abyssicoccus albus</name>
    <dbReference type="NCBI Taxonomy" id="1817405"/>
    <lineage>
        <taxon>Bacteria</taxon>
        <taxon>Bacillati</taxon>
        <taxon>Bacillota</taxon>
        <taxon>Bacilli</taxon>
        <taxon>Bacillales</taxon>
        <taxon>Abyssicoccaceae</taxon>
    </lineage>
</organism>
<dbReference type="InterPro" id="IPR036388">
    <property type="entry name" value="WH-like_DNA-bd_sf"/>
</dbReference>
<keyword evidence="2" id="KW-0238">DNA-binding</keyword>
<evidence type="ECO:0000313" key="7">
    <source>
        <dbReference type="EMBL" id="RPF57597.1"/>
    </source>
</evidence>
<keyword evidence="3" id="KW-0010">Activator</keyword>
<accession>A0A3N5BIY8</accession>
<dbReference type="SUPFAM" id="SSF46785">
    <property type="entry name" value="Winged helix' DNA-binding domain"/>
    <property type="match status" value="1"/>
</dbReference>
<evidence type="ECO:0000256" key="1">
    <source>
        <dbReference type="ARBA" id="ARBA00023015"/>
    </source>
</evidence>
<dbReference type="Gene3D" id="2.60.120.10">
    <property type="entry name" value="Jelly Rolls"/>
    <property type="match status" value="1"/>
</dbReference>
<dbReference type="InterPro" id="IPR012318">
    <property type="entry name" value="HTH_CRP"/>
</dbReference>
<dbReference type="PROSITE" id="PS51063">
    <property type="entry name" value="HTH_CRP_2"/>
    <property type="match status" value="1"/>
</dbReference>
<protein>
    <submittedName>
        <fullName evidence="7">CRP/FNR family transcriptional regulator</fullName>
    </submittedName>
</protein>
<dbReference type="SMART" id="SM00419">
    <property type="entry name" value="HTH_CRP"/>
    <property type="match status" value="1"/>
</dbReference>
<dbReference type="InterPro" id="IPR036390">
    <property type="entry name" value="WH_DNA-bd_sf"/>
</dbReference>
<evidence type="ECO:0000256" key="3">
    <source>
        <dbReference type="ARBA" id="ARBA00023159"/>
    </source>
</evidence>
<dbReference type="RefSeq" id="WP_123807205.1">
    <property type="nucleotide sequence ID" value="NZ_RKRK01000002.1"/>
</dbReference>
<proteinExistence type="predicted"/>
<dbReference type="SUPFAM" id="SSF51206">
    <property type="entry name" value="cAMP-binding domain-like"/>
    <property type="match status" value="1"/>
</dbReference>
<keyword evidence="8" id="KW-1185">Reference proteome</keyword>
<dbReference type="Pfam" id="PF13545">
    <property type="entry name" value="HTH_Crp_2"/>
    <property type="match status" value="1"/>
</dbReference>
<dbReference type="PROSITE" id="PS50042">
    <property type="entry name" value="CNMP_BINDING_3"/>
    <property type="match status" value="1"/>
</dbReference>
<feature type="domain" description="Cyclic nucleotide-binding" evidence="5">
    <location>
        <begin position="1"/>
        <end position="107"/>
    </location>
</feature>
<dbReference type="AlphaFoldDB" id="A0A3N5BIY8"/>
<keyword evidence="4" id="KW-0804">Transcription</keyword>
<dbReference type="CDD" id="cd00038">
    <property type="entry name" value="CAP_ED"/>
    <property type="match status" value="1"/>
</dbReference>
<dbReference type="Proteomes" id="UP000277108">
    <property type="component" value="Unassembled WGS sequence"/>
</dbReference>
<dbReference type="InterPro" id="IPR000595">
    <property type="entry name" value="cNMP-bd_dom"/>
</dbReference>
<dbReference type="SMART" id="SM00100">
    <property type="entry name" value="cNMP"/>
    <property type="match status" value="1"/>
</dbReference>
<evidence type="ECO:0000259" key="6">
    <source>
        <dbReference type="PROSITE" id="PS51063"/>
    </source>
</evidence>
<reference evidence="7 8" key="1">
    <citation type="submission" date="2018-11" db="EMBL/GenBank/DDBJ databases">
        <title>Genomic Encyclopedia of Type Strains, Phase IV (KMG-IV): sequencing the most valuable type-strain genomes for metagenomic binning, comparative biology and taxonomic classification.</title>
        <authorList>
            <person name="Goeker M."/>
        </authorList>
    </citation>
    <scope>NUCLEOTIDE SEQUENCE [LARGE SCALE GENOMIC DNA]</scope>
    <source>
        <strain evidence="7 8">DSM 29158</strain>
    </source>
</reference>
<evidence type="ECO:0000313" key="8">
    <source>
        <dbReference type="Proteomes" id="UP000277108"/>
    </source>
</evidence>
<comment type="caution">
    <text evidence="7">The sequence shown here is derived from an EMBL/GenBank/DDBJ whole genome shotgun (WGS) entry which is preliminary data.</text>
</comment>
<dbReference type="Gene3D" id="1.10.10.10">
    <property type="entry name" value="Winged helix-like DNA-binding domain superfamily/Winged helix DNA-binding domain"/>
    <property type="match status" value="1"/>
</dbReference>
<keyword evidence="1" id="KW-0805">Transcription regulation</keyword>
<dbReference type="InterPro" id="IPR014710">
    <property type="entry name" value="RmlC-like_jellyroll"/>
</dbReference>
<gene>
    <name evidence="7" type="ORF">EDD62_0218</name>
</gene>
<evidence type="ECO:0000256" key="4">
    <source>
        <dbReference type="ARBA" id="ARBA00023163"/>
    </source>
</evidence>
<sequence>MLKNKLEHTPYSVINFIRENGTQVSFKKNEYIYQATDQREYIYLILNGQVVISRSFENGKEFAMKLLSTFGLFGSTEIYPLQPTYQNDAQARSDVVLVKMDTEVFERSVLEDQVLTYEWIQWLQIDNTRKESRIRDLFQCGKKGSLYSTLIRLSNSYGLTIDGGILLDISLTNQELANFTGSSREVMNRMLNELVKLNIISIDRKKITLHNIDYLRQEISCEECISSICRIE</sequence>
<dbReference type="CDD" id="cd00092">
    <property type="entry name" value="HTH_CRP"/>
    <property type="match status" value="1"/>
</dbReference>
<dbReference type="OrthoDB" id="9810708at2"/>